<evidence type="ECO:0000313" key="1">
    <source>
        <dbReference type="EMBL" id="ETW20533.1"/>
    </source>
</evidence>
<gene>
    <name evidence="1" type="ORF">PFFVO_00585</name>
</gene>
<sequence>MQNKSEFNSTNSKEFYQDEYDNVPCHRNEYINNQHKNVDYTNNNYVHEMSLINNTENLQNSNNSNLISVKNELTQIYNNFPFTYEDVDITCKEKKNDQIKMYEKENVNIYNEQNEQNEVVQISEKKSERPIGLQKKKKKKKIKRKKY</sequence>
<reference evidence="1 2" key="2">
    <citation type="submission" date="2013-02" db="EMBL/GenBank/DDBJ databases">
        <title>The Genome Sequence of Plasmodium falciparum Vietnam Oak-Knoll (FVO).</title>
        <authorList>
            <consortium name="The Broad Institute Genome Sequencing Platform"/>
            <consortium name="The Broad Institute Genome Sequencing Center for Infectious Disease"/>
            <person name="Neafsey D."/>
            <person name="Cheeseman I."/>
            <person name="Volkman S."/>
            <person name="Adams J."/>
            <person name="Walker B."/>
            <person name="Young S.K."/>
            <person name="Zeng Q."/>
            <person name="Gargeya S."/>
            <person name="Fitzgerald M."/>
            <person name="Haas B."/>
            <person name="Abouelleil A."/>
            <person name="Alvarado L."/>
            <person name="Arachchi H.M."/>
            <person name="Berlin A.M."/>
            <person name="Chapman S.B."/>
            <person name="Dewar J."/>
            <person name="Goldberg J."/>
            <person name="Griggs A."/>
            <person name="Gujja S."/>
            <person name="Hansen M."/>
            <person name="Howarth C."/>
            <person name="Imamovic A."/>
            <person name="Larimer J."/>
            <person name="McCowan C."/>
            <person name="Murphy C."/>
            <person name="Neiman D."/>
            <person name="Pearson M."/>
            <person name="Priest M."/>
            <person name="Roberts A."/>
            <person name="Saif S."/>
            <person name="Shea T."/>
            <person name="Sisk P."/>
            <person name="Sykes S."/>
            <person name="Wortman J."/>
            <person name="Nusbaum C."/>
            <person name="Birren B."/>
        </authorList>
    </citation>
    <scope>NUCLEOTIDE SEQUENCE [LARGE SCALE GENOMIC DNA]</scope>
    <source>
        <strain evidence="2">Vietnam Oak-Knoll (FVO)</strain>
    </source>
</reference>
<dbReference type="EMBL" id="KI925018">
    <property type="protein sequence ID" value="ETW20533.1"/>
    <property type="molecule type" value="Genomic_DNA"/>
</dbReference>
<accession>A0A024VBX0</accession>
<organism evidence="1 2">
    <name type="scientific">Plasmodium falciparum Vietnam Oak-Knoll</name>
    <name type="common">FVO</name>
    <dbReference type="NCBI Taxonomy" id="1036723"/>
    <lineage>
        <taxon>Eukaryota</taxon>
        <taxon>Sar</taxon>
        <taxon>Alveolata</taxon>
        <taxon>Apicomplexa</taxon>
        <taxon>Aconoidasida</taxon>
        <taxon>Haemosporida</taxon>
        <taxon>Plasmodiidae</taxon>
        <taxon>Plasmodium</taxon>
        <taxon>Plasmodium (Laverania)</taxon>
    </lineage>
</organism>
<dbReference type="AlphaFoldDB" id="A0A024VBX0"/>
<dbReference type="Proteomes" id="UP000030690">
    <property type="component" value="Unassembled WGS sequence"/>
</dbReference>
<evidence type="ECO:0000313" key="2">
    <source>
        <dbReference type="Proteomes" id="UP000030690"/>
    </source>
</evidence>
<proteinExistence type="predicted"/>
<name>A0A024VBX0_PLAFA</name>
<reference evidence="1 2" key="1">
    <citation type="submission" date="2013-02" db="EMBL/GenBank/DDBJ databases">
        <title>The Genome Annotation of Plasmodium falciparum Vietnam Oak-Knoll (FVO).</title>
        <authorList>
            <consortium name="The Broad Institute Genome Sequencing Platform"/>
            <consortium name="The Broad Institute Genome Sequencing Center for Infectious Disease"/>
            <person name="Neafsey D."/>
            <person name="Hoffman S."/>
            <person name="Volkman S."/>
            <person name="Rosenthal P."/>
            <person name="Walker B."/>
            <person name="Young S.K."/>
            <person name="Zeng Q."/>
            <person name="Gargeya S."/>
            <person name="Fitzgerald M."/>
            <person name="Haas B."/>
            <person name="Abouelleil A."/>
            <person name="Allen A.W."/>
            <person name="Alvarado L."/>
            <person name="Arachchi H.M."/>
            <person name="Berlin A.M."/>
            <person name="Chapman S.B."/>
            <person name="Gainer-Dewar J."/>
            <person name="Goldberg J."/>
            <person name="Griggs A."/>
            <person name="Gujja S."/>
            <person name="Hansen M."/>
            <person name="Howarth C."/>
            <person name="Imamovic A."/>
            <person name="Ireland A."/>
            <person name="Larimer J."/>
            <person name="McCowan C."/>
            <person name="Murphy C."/>
            <person name="Pearson M."/>
            <person name="Poon T.W."/>
            <person name="Priest M."/>
            <person name="Roberts A."/>
            <person name="Saif S."/>
            <person name="Shea T."/>
            <person name="Sisk P."/>
            <person name="Sykes S."/>
            <person name="Wortman J."/>
            <person name="Nusbaum C."/>
            <person name="Birren B."/>
        </authorList>
    </citation>
    <scope>NUCLEOTIDE SEQUENCE [LARGE SCALE GENOMIC DNA]</scope>
    <source>
        <strain evidence="2">Vietnam Oak-Knoll (FVO)</strain>
    </source>
</reference>
<protein>
    <submittedName>
        <fullName evidence="1">Uncharacterized protein</fullName>
    </submittedName>
</protein>